<dbReference type="Proteomes" id="UP000680706">
    <property type="component" value="Chromosome"/>
</dbReference>
<gene>
    <name evidence="4" type="ORF">KGB56_19020</name>
</gene>
<dbReference type="Pfam" id="PF03527">
    <property type="entry name" value="RHS"/>
    <property type="match status" value="1"/>
</dbReference>
<reference evidence="4 5" key="1">
    <citation type="journal article" date="2021" name="Angew. Chem. Int. Ed. Engl.">
        <title>A novel family of nonribosomal peptides modulate collective behavior in Pseudovibrio bacteria isolated from marine sponges.</title>
        <authorList>
            <person name="Ioca L.P."/>
            <person name="Dai Y."/>
            <person name="Kunakom S."/>
            <person name="Diaz-Espinosa J."/>
            <person name="Krunic A."/>
            <person name="Crnkovic C.M."/>
            <person name="Orjala J."/>
            <person name="Sanchez L.M."/>
            <person name="Ferreira A.G."/>
            <person name="Berlinck R.G.S."/>
            <person name="Eustaquio A.S."/>
        </authorList>
    </citation>
    <scope>NUCLEOTIDE SEQUENCE [LARGE SCALE GENOMIC DNA]</scope>
    <source>
        <strain evidence="4 5">Ab134</strain>
    </source>
</reference>
<dbReference type="PANTHER" id="PTHR32305:SF15">
    <property type="entry name" value="PROTEIN RHSA-RELATED"/>
    <property type="match status" value="1"/>
</dbReference>
<dbReference type="InterPro" id="IPR050708">
    <property type="entry name" value="T6SS_VgrG/RHS"/>
</dbReference>
<proteinExistence type="predicted"/>
<feature type="compositionally biased region" description="Basic residues" evidence="2">
    <location>
        <begin position="209"/>
        <end position="221"/>
    </location>
</feature>
<feature type="compositionally biased region" description="Basic and acidic residues" evidence="2">
    <location>
        <begin position="195"/>
        <end position="208"/>
    </location>
</feature>
<organism evidence="4 5">
    <name type="scientific">Pseudovibrio brasiliensis</name>
    <dbReference type="NCBI Taxonomy" id="1898042"/>
    <lineage>
        <taxon>Bacteria</taxon>
        <taxon>Pseudomonadati</taxon>
        <taxon>Pseudomonadota</taxon>
        <taxon>Alphaproteobacteria</taxon>
        <taxon>Hyphomicrobiales</taxon>
        <taxon>Stappiaceae</taxon>
        <taxon>Pseudovibrio</taxon>
    </lineage>
</organism>
<feature type="compositionally biased region" description="Low complexity" evidence="2">
    <location>
        <begin position="18"/>
        <end position="33"/>
    </location>
</feature>
<dbReference type="InterPro" id="IPR031325">
    <property type="entry name" value="RHS_repeat"/>
</dbReference>
<dbReference type="InterPro" id="IPR022385">
    <property type="entry name" value="Rhs_assc_core"/>
</dbReference>
<dbReference type="RefSeq" id="WP_075698019.1">
    <property type="nucleotide sequence ID" value="NZ_CP074126.1"/>
</dbReference>
<feature type="region of interest" description="Disordered" evidence="2">
    <location>
        <begin position="192"/>
        <end position="230"/>
    </location>
</feature>
<name>A0ABX8AKS4_9HYPH</name>
<feature type="coiled-coil region" evidence="1">
    <location>
        <begin position="42"/>
        <end position="76"/>
    </location>
</feature>
<keyword evidence="1" id="KW-0175">Coiled coil</keyword>
<dbReference type="PANTHER" id="PTHR32305">
    <property type="match status" value="1"/>
</dbReference>
<evidence type="ECO:0000313" key="5">
    <source>
        <dbReference type="Proteomes" id="UP000680706"/>
    </source>
</evidence>
<feature type="domain" description="RHS protein conserved region" evidence="3">
    <location>
        <begin position="1235"/>
        <end position="1269"/>
    </location>
</feature>
<evidence type="ECO:0000256" key="2">
    <source>
        <dbReference type="SAM" id="MobiDB-lite"/>
    </source>
</evidence>
<keyword evidence="5" id="KW-1185">Reference proteome</keyword>
<dbReference type="InterPro" id="IPR006530">
    <property type="entry name" value="YD"/>
</dbReference>
<dbReference type="EMBL" id="CP074126">
    <property type="protein sequence ID" value="QUS55395.1"/>
    <property type="molecule type" value="Genomic_DNA"/>
</dbReference>
<protein>
    <recommendedName>
        <fullName evidence="3">RHS protein conserved region domain-containing protein</fullName>
    </recommendedName>
</protein>
<dbReference type="NCBIfam" id="TIGR01643">
    <property type="entry name" value="YD_repeat_2x"/>
    <property type="match status" value="6"/>
</dbReference>
<accession>A0ABX8AKS4</accession>
<dbReference type="NCBIfam" id="TIGR03696">
    <property type="entry name" value="Rhs_assc_core"/>
    <property type="match status" value="1"/>
</dbReference>
<dbReference type="InterPro" id="IPR001826">
    <property type="entry name" value="RHS"/>
</dbReference>
<evidence type="ECO:0000259" key="3">
    <source>
        <dbReference type="Pfam" id="PF03527"/>
    </source>
</evidence>
<feature type="region of interest" description="Disordered" evidence="2">
    <location>
        <begin position="1"/>
        <end position="33"/>
    </location>
</feature>
<sequence length="1511" mass="170791">MGGTSDNNEVEVTDSSGSLANQSKASANASNSATAVDASAAEKLIFELIAEKEEELEQLKKEEKQLQEDYATAQTDFDRSQIMEEQKHLQADAYVAAYEHKALSDYGYTESFSDYINNHPRAGGNDFSTTPADFRLDAARRLGPGYMAEATGWLNMLEVGPQDMLGVAGRGPKVFKGLAALFKKGGKKALSKLKKQTERVRSQRSDRTKARKKRRKKRKECQKKGNPVQMPTGMTIAEDAMFLIAGIIPIVIGSIYYSDCQLSTAFGNRRIGMLDAFIERNKNGTLTYWDVENDPVIFPNPTPNPEMWFESDSVRSIQIQQGRRRSLIIREEGKFHYFAKHKSGKWNLVRTEDRNNNTVIFERDEDGHLLTITNVEGLKVRFEHKGKLRIGAWLQGLDGAEKKVMSWGYDDRGNMIKSECLYGDIFDYGYDQNMHMVSMQRNGLYQASYTNDKQGRKLSVATNGPYNGDLFEYDDKLRITTYLPQGNPDFLEKFYYNEFDTITAEANALGHIKRSFENDLGYIEKQVDAEGNETSYTYDDNGNIKSITDGEGRSSFYAWDDDDNLEILIDPEGNSWDYHYDDKGNLIAIEDANRFRSDIRNNDLGLPIGIMRHDGLLQQYAYDEHHRLTVLSDFNGGKTKYEHDEFGRITQITDALGAATQLVYRDQVGWDFWQASKVIRPDGNTIEYVSKKRGVISVIEGDQRHNTYQYDAFGNLLKVCDTIGNELSFHYDGQERIEKITNQNGLDWTFARDGAGRIIRECDFDDQSFEYDYDAADRVIEVRRDDGGRTLYTYDKSDLIVEEAVFVSGSVKPDIVSFEYNDRGLLAKVTNANSTVEYEYDANGEVVAESTDSFRVESDIDCCGQRSQRRVFDLARADQPESSSALDEGLSALAKMRGDVPVAQVGQLLQQVDYLYDPLGGLKEFKVGGKEGRHAPLKFTRDLLGRELTRASASGFSLAKQWDALGQLQSQQAGRALTGVPDKQGNRIAPNVSMSRQYGWNKFFEPTDIKDQRWGETHFRYDARGQISQGSFSDGFTEHFSYDPAQNVSAVTEQSSPLTKSEGSEKQSSYTLLVQDYRARKNEQHQTAKELLSWRSTKGGRVELARGTFGERIALEYDSRGRVTSRLVERDGFRPQRWRFSWDGRDRLDSVIVPSGDKWAYTYDPLGRRLEKIKYSRSLNKNGEQGDWLEVRRIATLWDGDVPAWEEDSGDRVEWHFEPNSFVPLARQQDDQLCYVVTDYLGTPREIMSETGVPVWAADFTTWGQLRRLWQGDNDNIASDRGPFQGYDGDGNPVYSTNVYGNESLEVSGSLALKASAEPDPFFCPIRFQGQWADQETGLYYNRFRYYDPQAAQYMSPDPIGIMGGARRQGYVPSTSVWVDPYGLIHKNSGNAVSDYGLYKIWINNKFAKVGLADTQRVTKSSGLPTRLHQQIRKLERCYGKGNVHYVYGKLGKMSKKCAEIRENAEITKETLKNDGKIPSGNSKSYPGPGSKTIADTCLDGSMPGGTFFGG</sequence>
<evidence type="ECO:0000313" key="4">
    <source>
        <dbReference type="EMBL" id="QUS55395.1"/>
    </source>
</evidence>
<dbReference type="Pfam" id="PF05593">
    <property type="entry name" value="RHS_repeat"/>
    <property type="match status" value="3"/>
</dbReference>
<dbReference type="Gene3D" id="2.180.10.10">
    <property type="entry name" value="RHS repeat-associated core"/>
    <property type="match status" value="2"/>
</dbReference>
<evidence type="ECO:0000256" key="1">
    <source>
        <dbReference type="SAM" id="Coils"/>
    </source>
</evidence>